<dbReference type="PANTHER" id="PTHR47680:SF2">
    <property type="entry name" value="SHEWANELLA-LIKE PROTEIN PHOSPHATASE 2"/>
    <property type="match status" value="1"/>
</dbReference>
<keyword evidence="2" id="KW-1185">Reference proteome</keyword>
<name>A0ABR2M3Y4_9ASPA</name>
<dbReference type="InterPro" id="IPR029052">
    <property type="entry name" value="Metallo-depent_PP-like"/>
</dbReference>
<evidence type="ECO:0000313" key="1">
    <source>
        <dbReference type="EMBL" id="KAK8958814.1"/>
    </source>
</evidence>
<dbReference type="Gene3D" id="3.60.21.10">
    <property type="match status" value="1"/>
</dbReference>
<evidence type="ECO:0000313" key="2">
    <source>
        <dbReference type="Proteomes" id="UP001412067"/>
    </source>
</evidence>
<dbReference type="PANTHER" id="PTHR47680">
    <property type="entry name" value="SHEWANELLA-LIKE PROTEIN PHOSPHATASE 2"/>
    <property type="match status" value="1"/>
</dbReference>
<reference evidence="1 2" key="1">
    <citation type="journal article" date="2022" name="Nat. Plants">
        <title>Genomes of leafy and leafless Platanthera orchids illuminate the evolution of mycoheterotrophy.</title>
        <authorList>
            <person name="Li M.H."/>
            <person name="Liu K.W."/>
            <person name="Li Z."/>
            <person name="Lu H.C."/>
            <person name="Ye Q.L."/>
            <person name="Zhang D."/>
            <person name="Wang J.Y."/>
            <person name="Li Y.F."/>
            <person name="Zhong Z.M."/>
            <person name="Liu X."/>
            <person name="Yu X."/>
            <person name="Liu D.K."/>
            <person name="Tu X.D."/>
            <person name="Liu B."/>
            <person name="Hao Y."/>
            <person name="Liao X.Y."/>
            <person name="Jiang Y.T."/>
            <person name="Sun W.H."/>
            <person name="Chen J."/>
            <person name="Chen Y.Q."/>
            <person name="Ai Y."/>
            <person name="Zhai J.W."/>
            <person name="Wu S.S."/>
            <person name="Zhou Z."/>
            <person name="Hsiao Y.Y."/>
            <person name="Wu W.L."/>
            <person name="Chen Y.Y."/>
            <person name="Lin Y.F."/>
            <person name="Hsu J.L."/>
            <person name="Li C.Y."/>
            <person name="Wang Z.W."/>
            <person name="Zhao X."/>
            <person name="Zhong W.Y."/>
            <person name="Ma X.K."/>
            <person name="Ma L."/>
            <person name="Huang J."/>
            <person name="Chen G.Z."/>
            <person name="Huang M.Z."/>
            <person name="Huang L."/>
            <person name="Peng D.H."/>
            <person name="Luo Y.B."/>
            <person name="Zou S.Q."/>
            <person name="Chen S.P."/>
            <person name="Lan S."/>
            <person name="Tsai W.C."/>
            <person name="Van de Peer Y."/>
            <person name="Liu Z.J."/>
        </authorList>
    </citation>
    <scope>NUCLEOTIDE SEQUENCE [LARGE SCALE GENOMIC DNA]</scope>
    <source>
        <strain evidence="1">Lor288</strain>
    </source>
</reference>
<dbReference type="Proteomes" id="UP001412067">
    <property type="component" value="Unassembled WGS sequence"/>
</dbReference>
<accession>A0ABR2M3Y4</accession>
<gene>
    <name evidence="1" type="ORF">KSP40_PGU018508</name>
</gene>
<comment type="caution">
    <text evidence="1">The sequence shown here is derived from an EMBL/GenBank/DDBJ whole genome shotgun (WGS) entry which is preliminary data.</text>
</comment>
<organism evidence="1 2">
    <name type="scientific">Platanthera guangdongensis</name>
    <dbReference type="NCBI Taxonomy" id="2320717"/>
    <lineage>
        <taxon>Eukaryota</taxon>
        <taxon>Viridiplantae</taxon>
        <taxon>Streptophyta</taxon>
        <taxon>Embryophyta</taxon>
        <taxon>Tracheophyta</taxon>
        <taxon>Spermatophyta</taxon>
        <taxon>Magnoliopsida</taxon>
        <taxon>Liliopsida</taxon>
        <taxon>Asparagales</taxon>
        <taxon>Orchidaceae</taxon>
        <taxon>Orchidoideae</taxon>
        <taxon>Orchideae</taxon>
        <taxon>Orchidinae</taxon>
        <taxon>Platanthera</taxon>
    </lineage>
</organism>
<sequence>MRGRDSVVWLRRFSHGFNCDCQHHLVAVHSMILGVRRMIMGHTTQEGINFVCEDKDIMIDVGLSKRCSNGLPQVIDRD</sequence>
<dbReference type="EMBL" id="JBBWWR010000012">
    <property type="protein sequence ID" value="KAK8958814.1"/>
    <property type="molecule type" value="Genomic_DNA"/>
</dbReference>
<protein>
    <submittedName>
        <fullName evidence="1">Uncharacterized protein</fullName>
    </submittedName>
</protein>
<proteinExistence type="predicted"/>